<dbReference type="PANTHER" id="PTHR43479:SF7">
    <property type="entry name" value="TETR-FAMILY TRANSCRIPTIONAL REGULATOR"/>
    <property type="match status" value="1"/>
</dbReference>
<feature type="domain" description="HTH tetR-type" evidence="3">
    <location>
        <begin position="11"/>
        <end position="71"/>
    </location>
</feature>
<dbReference type="PANTHER" id="PTHR43479">
    <property type="entry name" value="ACREF/ENVCD OPERON REPRESSOR-RELATED"/>
    <property type="match status" value="1"/>
</dbReference>
<feature type="DNA-binding region" description="H-T-H motif" evidence="2">
    <location>
        <begin position="34"/>
        <end position="53"/>
    </location>
</feature>
<dbReference type="GO" id="GO:0003677">
    <property type="term" value="F:DNA binding"/>
    <property type="evidence" value="ECO:0007669"/>
    <property type="project" value="UniProtKB-UniRule"/>
</dbReference>
<dbReference type="PRINTS" id="PR00455">
    <property type="entry name" value="HTHTETR"/>
</dbReference>
<comment type="caution">
    <text evidence="4">The sequence shown here is derived from an EMBL/GenBank/DDBJ whole genome shotgun (WGS) entry which is preliminary data.</text>
</comment>
<proteinExistence type="predicted"/>
<accession>A0A1S8S2M9</accession>
<evidence type="ECO:0000256" key="1">
    <source>
        <dbReference type="ARBA" id="ARBA00023125"/>
    </source>
</evidence>
<evidence type="ECO:0000313" key="5">
    <source>
        <dbReference type="Proteomes" id="UP000190973"/>
    </source>
</evidence>
<evidence type="ECO:0000313" key="4">
    <source>
        <dbReference type="EMBL" id="OOM59668.1"/>
    </source>
</evidence>
<organism evidence="4 5">
    <name type="scientific">Clostridium beijerinckii</name>
    <name type="common">Clostridium MP</name>
    <dbReference type="NCBI Taxonomy" id="1520"/>
    <lineage>
        <taxon>Bacteria</taxon>
        <taxon>Bacillati</taxon>
        <taxon>Bacillota</taxon>
        <taxon>Clostridia</taxon>
        <taxon>Eubacteriales</taxon>
        <taxon>Clostridiaceae</taxon>
        <taxon>Clostridium</taxon>
    </lineage>
</organism>
<dbReference type="Pfam" id="PF00440">
    <property type="entry name" value="TetR_N"/>
    <property type="match status" value="1"/>
</dbReference>
<dbReference type="RefSeq" id="WP_077839750.1">
    <property type="nucleotide sequence ID" value="NZ_JABTAE010000001.1"/>
</dbReference>
<dbReference type="InterPro" id="IPR009057">
    <property type="entry name" value="Homeodomain-like_sf"/>
</dbReference>
<dbReference type="InterPro" id="IPR001647">
    <property type="entry name" value="HTH_TetR"/>
</dbReference>
<dbReference type="InterPro" id="IPR050624">
    <property type="entry name" value="HTH-type_Tx_Regulator"/>
</dbReference>
<dbReference type="InterPro" id="IPR023772">
    <property type="entry name" value="DNA-bd_HTH_TetR-type_CS"/>
</dbReference>
<evidence type="ECO:0000259" key="3">
    <source>
        <dbReference type="PROSITE" id="PS50977"/>
    </source>
</evidence>
<evidence type="ECO:0000256" key="2">
    <source>
        <dbReference type="PROSITE-ProRule" id="PRU00335"/>
    </source>
</evidence>
<keyword evidence="1 2" id="KW-0238">DNA-binding</keyword>
<protein>
    <submittedName>
        <fullName evidence="4">DNA-binding transcriptional repressor AcrR</fullName>
    </submittedName>
</protein>
<dbReference type="Proteomes" id="UP000190973">
    <property type="component" value="Unassembled WGS sequence"/>
</dbReference>
<dbReference type="PROSITE" id="PS50977">
    <property type="entry name" value="HTH_TETR_2"/>
    <property type="match status" value="1"/>
</dbReference>
<dbReference type="EMBL" id="LZZI01000069">
    <property type="protein sequence ID" value="OOM59668.1"/>
    <property type="molecule type" value="Genomic_DNA"/>
</dbReference>
<name>A0A1S8S2M9_CLOBE</name>
<dbReference type="SUPFAM" id="SSF46689">
    <property type="entry name" value="Homeodomain-like"/>
    <property type="match status" value="1"/>
</dbReference>
<dbReference type="PROSITE" id="PS01081">
    <property type="entry name" value="HTH_TETR_1"/>
    <property type="match status" value="1"/>
</dbReference>
<dbReference type="Gene3D" id="1.10.357.10">
    <property type="entry name" value="Tetracycline Repressor, domain 2"/>
    <property type="match status" value="1"/>
</dbReference>
<reference evidence="4 5" key="1">
    <citation type="submission" date="2016-05" db="EMBL/GenBank/DDBJ databases">
        <title>Microbial solvent formation.</title>
        <authorList>
            <person name="Poehlein A."/>
            <person name="Montoya Solano J.D."/>
            <person name="Flitsch S."/>
            <person name="Krabben P."/>
            <person name="Duerre P."/>
            <person name="Daniel R."/>
        </authorList>
    </citation>
    <scope>NUCLEOTIDE SEQUENCE [LARGE SCALE GENOMIC DNA]</scope>
    <source>
        <strain evidence="4 5">DSM 53</strain>
    </source>
</reference>
<gene>
    <name evidence="4" type="ORF">CLBCK_33500</name>
</gene>
<sequence length="199" mass="23063">MSVNINNPRVKRTRDLIINAFISLITKKGFDSITVKDITTVATINRATFYAHFTDKYALLDTVIVEKFSEIFSNKLQSEMRLNENTIRIFILCICEYFEMVKSICKCGFASILPLIGDKISCELYSKIYALLIKEHELAENEQIRAQLVATMMSTSMYNVIYKWEVQNRPIPQELLISEIIGFVFTGMDTLKNEKHYYI</sequence>
<dbReference type="AlphaFoldDB" id="A0A1S8S2M9"/>